<feature type="non-terminal residue" evidence="1">
    <location>
        <position position="1"/>
    </location>
</feature>
<dbReference type="EMBL" id="UINC01224293">
    <property type="protein sequence ID" value="SVE53856.1"/>
    <property type="molecule type" value="Genomic_DNA"/>
</dbReference>
<organism evidence="1">
    <name type="scientific">marine metagenome</name>
    <dbReference type="NCBI Taxonomy" id="408172"/>
    <lineage>
        <taxon>unclassified sequences</taxon>
        <taxon>metagenomes</taxon>
        <taxon>ecological metagenomes</taxon>
    </lineage>
</organism>
<protein>
    <submittedName>
        <fullName evidence="1">Uncharacterized protein</fullName>
    </submittedName>
</protein>
<evidence type="ECO:0000313" key="1">
    <source>
        <dbReference type="EMBL" id="SVE53856.1"/>
    </source>
</evidence>
<name>A0A383EAI6_9ZZZZ</name>
<dbReference type="AlphaFoldDB" id="A0A383EAI6"/>
<reference evidence="1" key="1">
    <citation type="submission" date="2018-05" db="EMBL/GenBank/DDBJ databases">
        <authorList>
            <person name="Lanie J.A."/>
            <person name="Ng W.-L."/>
            <person name="Kazmierczak K.M."/>
            <person name="Andrzejewski T.M."/>
            <person name="Davidsen T.M."/>
            <person name="Wayne K.J."/>
            <person name="Tettelin H."/>
            <person name="Glass J.I."/>
            <person name="Rusch D."/>
            <person name="Podicherti R."/>
            <person name="Tsui H.-C.T."/>
            <person name="Winkler M.E."/>
        </authorList>
    </citation>
    <scope>NUCLEOTIDE SEQUENCE</scope>
</reference>
<gene>
    <name evidence="1" type="ORF">METZ01_LOCUS506710</name>
</gene>
<sequence>VSPFRKMVCASFAGVYLGFDFAVFGKAALLDFGEDQVSVDAEFKASFVRGNQREAGDVLLVFYENLFRQTDGFALIASGRAVDQFQSHVKPPVVVGGLRVV</sequence>
<proteinExistence type="predicted"/>
<accession>A0A383EAI6</accession>